<gene>
    <name evidence="3" type="ORF">Pfra01_000194300</name>
</gene>
<evidence type="ECO:0000313" key="3">
    <source>
        <dbReference type="EMBL" id="GMF19239.1"/>
    </source>
</evidence>
<keyword evidence="4" id="KW-1185">Reference proteome</keyword>
<accession>A0A9W6WWC3</accession>
<proteinExistence type="predicted"/>
<feature type="compositionally biased region" description="Low complexity" evidence="1">
    <location>
        <begin position="132"/>
        <end position="149"/>
    </location>
</feature>
<keyword evidence="2" id="KW-0812">Transmembrane</keyword>
<name>A0A9W6WWC3_9STRA</name>
<evidence type="ECO:0000256" key="1">
    <source>
        <dbReference type="SAM" id="MobiDB-lite"/>
    </source>
</evidence>
<dbReference type="EMBL" id="BSXT01000149">
    <property type="protein sequence ID" value="GMF19239.1"/>
    <property type="molecule type" value="Genomic_DNA"/>
</dbReference>
<protein>
    <submittedName>
        <fullName evidence="3">Unnamed protein product</fullName>
    </submittedName>
</protein>
<evidence type="ECO:0000313" key="4">
    <source>
        <dbReference type="Proteomes" id="UP001165121"/>
    </source>
</evidence>
<keyword evidence="2" id="KW-0472">Membrane</keyword>
<reference evidence="3" key="1">
    <citation type="submission" date="2023-04" db="EMBL/GenBank/DDBJ databases">
        <title>Phytophthora fragariaefolia NBRC 109709.</title>
        <authorList>
            <person name="Ichikawa N."/>
            <person name="Sato H."/>
            <person name="Tonouchi N."/>
        </authorList>
    </citation>
    <scope>NUCLEOTIDE SEQUENCE</scope>
    <source>
        <strain evidence="3">NBRC 109709</strain>
    </source>
</reference>
<dbReference type="AlphaFoldDB" id="A0A9W6WWC3"/>
<keyword evidence="2" id="KW-1133">Transmembrane helix</keyword>
<organism evidence="3 4">
    <name type="scientific">Phytophthora fragariaefolia</name>
    <dbReference type="NCBI Taxonomy" id="1490495"/>
    <lineage>
        <taxon>Eukaryota</taxon>
        <taxon>Sar</taxon>
        <taxon>Stramenopiles</taxon>
        <taxon>Oomycota</taxon>
        <taxon>Peronosporomycetes</taxon>
        <taxon>Peronosporales</taxon>
        <taxon>Peronosporaceae</taxon>
        <taxon>Phytophthora</taxon>
    </lineage>
</organism>
<dbReference type="OrthoDB" id="146971at2759"/>
<comment type="caution">
    <text evidence="3">The sequence shown here is derived from an EMBL/GenBank/DDBJ whole genome shotgun (WGS) entry which is preliminary data.</text>
</comment>
<evidence type="ECO:0000256" key="2">
    <source>
        <dbReference type="SAM" id="Phobius"/>
    </source>
</evidence>
<feature type="transmembrane region" description="Helical" evidence="2">
    <location>
        <begin position="20"/>
        <end position="42"/>
    </location>
</feature>
<dbReference type="Proteomes" id="UP001165121">
    <property type="component" value="Unassembled WGS sequence"/>
</dbReference>
<feature type="region of interest" description="Disordered" evidence="1">
    <location>
        <begin position="109"/>
        <end position="149"/>
    </location>
</feature>
<sequence length="299" mass="32140">MVELSILGSFDLNSQADVDLGLGFPWVCVFLSLLAASSSGGLKRGLTDARPSNLGVWVYFDLGVDGSRSTAKFQIPFHHNRPLYKRALHNGGRLLHHLPFSCLPIKSHQATDSRRNSSEGTADQDHPPSSPAPASSGPETQSSAGSPRSGLLLLSASASSSGSGTQDHDPASTALHSCVACWQAANAPTVHLDRPGPDLVEFGLQFRRSKPPSGLWRIPWLGTELSRNCAWSSRASSALTPSHAVMPPSFTCRSSLQERQSKHFLGSVKIGMIGCNPGWSEPTSCWLYGTPMLQTWKKK</sequence>